<evidence type="ECO:0000313" key="2">
    <source>
        <dbReference type="Proteomes" id="UP000233786"/>
    </source>
</evidence>
<reference evidence="1" key="1">
    <citation type="submission" date="2017-12" db="EMBL/GenBank/DDBJ databases">
        <title>Sequencing the genomes of 1000 Actinobacteria strains.</title>
        <authorList>
            <person name="Klenk H.-P."/>
        </authorList>
    </citation>
    <scope>NUCLEOTIDE SEQUENCE [LARGE SCALE GENOMIC DNA]</scope>
    <source>
        <strain evidence="1">DSM 44228</strain>
    </source>
</reference>
<name>A0A2N3Y104_SACSN</name>
<dbReference type="AlphaFoldDB" id="A0A2N3Y104"/>
<comment type="caution">
    <text evidence="1">The sequence shown here is derived from an EMBL/GenBank/DDBJ whole genome shotgun (WGS) entry which is preliminary data.</text>
</comment>
<keyword evidence="2" id="KW-1185">Reference proteome</keyword>
<dbReference type="Proteomes" id="UP000233786">
    <property type="component" value="Unassembled WGS sequence"/>
</dbReference>
<proteinExistence type="predicted"/>
<accession>A0A2N3Y104</accession>
<protein>
    <submittedName>
        <fullName evidence="1">Uncharacterized protein</fullName>
    </submittedName>
</protein>
<sequence>MGTHVDMAGCLLEVAGYAHSACASSGPRAVTAVEFETRRDALSPVLASDDFGGDVEVVATVWDTGQGTLIPCTAPHQVALPPSSSSQRS</sequence>
<dbReference type="EMBL" id="PJNB01000001">
    <property type="protein sequence ID" value="PKW16597.1"/>
    <property type="molecule type" value="Genomic_DNA"/>
</dbReference>
<dbReference type="RefSeq" id="WP_044576813.1">
    <property type="nucleotide sequence ID" value="NZ_CP061007.1"/>
</dbReference>
<gene>
    <name evidence="1" type="ORF">A8926_4442</name>
</gene>
<organism evidence="1 2">
    <name type="scientific">Saccharopolyspora spinosa</name>
    <dbReference type="NCBI Taxonomy" id="60894"/>
    <lineage>
        <taxon>Bacteria</taxon>
        <taxon>Bacillati</taxon>
        <taxon>Actinomycetota</taxon>
        <taxon>Actinomycetes</taxon>
        <taxon>Pseudonocardiales</taxon>
        <taxon>Pseudonocardiaceae</taxon>
        <taxon>Saccharopolyspora</taxon>
    </lineage>
</organism>
<dbReference type="STRING" id="994479.GCA_000194155_07389"/>
<evidence type="ECO:0000313" key="1">
    <source>
        <dbReference type="EMBL" id="PKW16597.1"/>
    </source>
</evidence>